<evidence type="ECO:0000313" key="2">
    <source>
        <dbReference type="Proteomes" id="UP000294229"/>
    </source>
</evidence>
<dbReference type="EMBL" id="RQXS01000134">
    <property type="protein sequence ID" value="RZN53525.1"/>
    <property type="molecule type" value="Genomic_DNA"/>
</dbReference>
<accession>A0A8B3T7P9</accession>
<organism evidence="1 2">
    <name type="scientific">Avibacterium paragallinarum</name>
    <name type="common">Haemophilus gallinarum</name>
    <dbReference type="NCBI Taxonomy" id="728"/>
    <lineage>
        <taxon>Bacteria</taxon>
        <taxon>Pseudomonadati</taxon>
        <taxon>Pseudomonadota</taxon>
        <taxon>Gammaproteobacteria</taxon>
        <taxon>Pasteurellales</taxon>
        <taxon>Pasteurellaceae</taxon>
        <taxon>Avibacterium</taxon>
    </lineage>
</organism>
<comment type="caution">
    <text evidence="1">The sequence shown here is derived from an EMBL/GenBank/DDBJ whole genome shotgun (WGS) entry which is preliminary data.</text>
</comment>
<dbReference type="RefSeq" id="WP_130239108.1">
    <property type="nucleotide sequence ID" value="NZ_RQXS01000134.1"/>
</dbReference>
<reference evidence="1 2" key="1">
    <citation type="submission" date="2018-11" db="EMBL/GenBank/DDBJ databases">
        <title>Sequencing Av. paragallinarum serogroups.</title>
        <authorList>
            <person name="Hellmuth J.E."/>
            <person name="Boucher C.E."/>
            <person name="Cason E.D."/>
        </authorList>
    </citation>
    <scope>NUCLEOTIDE SEQUENCE [LARGE SCALE GENOMIC DNA]</scope>
    <source>
        <strain evidence="1 2">SA-3</strain>
    </source>
</reference>
<gene>
    <name evidence="1" type="ORF">EIG79_12480</name>
</gene>
<sequence length="202" mass="23953">MFKKFFANLFKSKDNIKSSINQRTEITDFKAQISIPAEPGYFINFDKQLKQRIENALSKYDFVKKEKVALLANEIINNHSKYSKDILSLDEKRKLGLNTRAKYARSFIECFSNVENLNFDPKFFCQNLIYTERTILWCLNDIEKLKKSKVSEKFIIEEQIITEEKEEFAKKIYNINEMPIFGEIDYTKKRVLFFLIANVEAH</sequence>
<evidence type="ECO:0000313" key="1">
    <source>
        <dbReference type="EMBL" id="RZN53525.1"/>
    </source>
</evidence>
<dbReference type="Proteomes" id="UP000294229">
    <property type="component" value="Unassembled WGS sequence"/>
</dbReference>
<name>A0A8B3T7P9_AVIPA</name>
<dbReference type="AlphaFoldDB" id="A0A8B3T7P9"/>
<proteinExistence type="predicted"/>
<protein>
    <submittedName>
        <fullName evidence="1">Uncharacterized protein</fullName>
    </submittedName>
</protein>